<dbReference type="Proteomes" id="UP000823749">
    <property type="component" value="Chromosome 4"/>
</dbReference>
<feature type="compositionally biased region" description="Low complexity" evidence="1">
    <location>
        <begin position="184"/>
        <end position="196"/>
    </location>
</feature>
<organism evidence="2 3">
    <name type="scientific">Rhododendron griersonianum</name>
    <dbReference type="NCBI Taxonomy" id="479676"/>
    <lineage>
        <taxon>Eukaryota</taxon>
        <taxon>Viridiplantae</taxon>
        <taxon>Streptophyta</taxon>
        <taxon>Embryophyta</taxon>
        <taxon>Tracheophyta</taxon>
        <taxon>Spermatophyta</taxon>
        <taxon>Magnoliopsida</taxon>
        <taxon>eudicotyledons</taxon>
        <taxon>Gunneridae</taxon>
        <taxon>Pentapetalae</taxon>
        <taxon>asterids</taxon>
        <taxon>Ericales</taxon>
        <taxon>Ericaceae</taxon>
        <taxon>Ericoideae</taxon>
        <taxon>Rhodoreae</taxon>
        <taxon>Rhododendron</taxon>
    </lineage>
</organism>
<proteinExistence type="predicted"/>
<keyword evidence="3" id="KW-1185">Reference proteome</keyword>
<evidence type="ECO:0000313" key="2">
    <source>
        <dbReference type="EMBL" id="KAG5552025.1"/>
    </source>
</evidence>
<sequence length="207" mass="22832">MSRYILSHRELKIQKPTNTAREREHFVGYRQNPIAMEMQSQSSKPDPIIPKDNKLLSLDDYHSFIDSNKQIHLALKKLTQNVTMEAVKSIDLMEPSRSTRNEENVSSNAFMTLEEAISDLKQLNWQECCVTSIQTVNSVNHDLILDTTGAPLVGSELKLSTKRPRQAVRGDASVRSLGGGSSGGSRSVSSSTGSGRPVDGVCAEEDE</sequence>
<evidence type="ECO:0000313" key="3">
    <source>
        <dbReference type="Proteomes" id="UP000823749"/>
    </source>
</evidence>
<dbReference type="EMBL" id="JACTNZ010000004">
    <property type="protein sequence ID" value="KAG5552025.1"/>
    <property type="molecule type" value="Genomic_DNA"/>
</dbReference>
<dbReference type="PANTHER" id="PTHR35096">
    <property type="entry name" value="BNAA08G28570D PROTEIN"/>
    <property type="match status" value="1"/>
</dbReference>
<accession>A0AAV6KHL7</accession>
<name>A0AAV6KHL7_9ERIC</name>
<reference evidence="2" key="1">
    <citation type="submission" date="2020-08" db="EMBL/GenBank/DDBJ databases">
        <title>Plant Genome Project.</title>
        <authorList>
            <person name="Zhang R.-G."/>
        </authorList>
    </citation>
    <scope>NUCLEOTIDE SEQUENCE</scope>
    <source>
        <strain evidence="2">WSP0</strain>
        <tissue evidence="2">Leaf</tissue>
    </source>
</reference>
<dbReference type="AlphaFoldDB" id="A0AAV6KHL7"/>
<comment type="caution">
    <text evidence="2">The sequence shown here is derived from an EMBL/GenBank/DDBJ whole genome shotgun (WGS) entry which is preliminary data.</text>
</comment>
<protein>
    <submittedName>
        <fullName evidence="2">Uncharacterized protein</fullName>
    </submittedName>
</protein>
<dbReference type="PANTHER" id="PTHR35096:SF8">
    <property type="entry name" value="OS03G0308600 PROTEIN"/>
    <property type="match status" value="1"/>
</dbReference>
<feature type="region of interest" description="Disordered" evidence="1">
    <location>
        <begin position="161"/>
        <end position="207"/>
    </location>
</feature>
<gene>
    <name evidence="2" type="ORF">RHGRI_010193</name>
</gene>
<evidence type="ECO:0000256" key="1">
    <source>
        <dbReference type="SAM" id="MobiDB-lite"/>
    </source>
</evidence>